<evidence type="ECO:0000313" key="13">
    <source>
        <dbReference type="Proteomes" id="UP000612329"/>
    </source>
</evidence>
<dbReference type="InterPro" id="IPR000834">
    <property type="entry name" value="Peptidase_M14"/>
</dbReference>
<dbReference type="PRINTS" id="PR00765">
    <property type="entry name" value="CRBOXYPTASEA"/>
</dbReference>
<dbReference type="EMBL" id="BMNR01000002">
    <property type="protein sequence ID" value="GGK16708.1"/>
    <property type="molecule type" value="Genomic_DNA"/>
</dbReference>
<dbReference type="InterPro" id="IPR008969">
    <property type="entry name" value="CarboxyPept-like_regulatory"/>
</dbReference>
<dbReference type="InterPro" id="IPR057247">
    <property type="entry name" value="CARBOXYPEPT_ZN_2"/>
</dbReference>
<dbReference type="PROSITE" id="PS50853">
    <property type="entry name" value="FN3"/>
    <property type="match status" value="1"/>
</dbReference>
<dbReference type="InterPro" id="IPR021655">
    <property type="entry name" value="Put_metal-bd"/>
</dbReference>
<dbReference type="PROSITE" id="PS52035">
    <property type="entry name" value="PEPTIDASE_M14"/>
    <property type="match status" value="1"/>
</dbReference>
<evidence type="ECO:0000256" key="7">
    <source>
        <dbReference type="ARBA" id="ARBA00023180"/>
    </source>
</evidence>
<dbReference type="Pfam" id="PF18962">
    <property type="entry name" value="Por_Secre_tail"/>
    <property type="match status" value="1"/>
</dbReference>
<feature type="domain" description="Peptidase M14" evidence="11">
    <location>
        <begin position="129"/>
        <end position="431"/>
    </location>
</feature>
<evidence type="ECO:0000256" key="1">
    <source>
        <dbReference type="ARBA" id="ARBA00001947"/>
    </source>
</evidence>
<dbReference type="SUPFAM" id="SSF49265">
    <property type="entry name" value="Fibronectin type III"/>
    <property type="match status" value="1"/>
</dbReference>
<dbReference type="Pfam" id="PF11617">
    <property type="entry name" value="Cu-binding_MopE"/>
    <property type="match status" value="4"/>
</dbReference>
<proteinExistence type="inferred from homology"/>
<dbReference type="GO" id="GO:0008270">
    <property type="term" value="F:zinc ion binding"/>
    <property type="evidence" value="ECO:0007669"/>
    <property type="project" value="InterPro"/>
</dbReference>
<dbReference type="GO" id="GO:0005615">
    <property type="term" value="C:extracellular space"/>
    <property type="evidence" value="ECO:0007669"/>
    <property type="project" value="TreeGrafter"/>
</dbReference>
<dbReference type="Gene3D" id="2.60.40.10">
    <property type="entry name" value="Immunoglobulins"/>
    <property type="match status" value="1"/>
</dbReference>
<dbReference type="GO" id="GO:0016485">
    <property type="term" value="P:protein processing"/>
    <property type="evidence" value="ECO:0007669"/>
    <property type="project" value="TreeGrafter"/>
</dbReference>
<gene>
    <name evidence="12" type="ORF">GCM10007962_08740</name>
</gene>
<dbReference type="SMART" id="SM00060">
    <property type="entry name" value="FN3"/>
    <property type="match status" value="1"/>
</dbReference>
<dbReference type="SUPFAM" id="SSF49464">
    <property type="entry name" value="Carboxypeptidase regulatory domain-like"/>
    <property type="match status" value="1"/>
</dbReference>
<feature type="signal peptide" evidence="9">
    <location>
        <begin position="1"/>
        <end position="20"/>
    </location>
</feature>
<dbReference type="Proteomes" id="UP000612329">
    <property type="component" value="Unassembled WGS sequence"/>
</dbReference>
<reference evidence="12" key="2">
    <citation type="submission" date="2020-09" db="EMBL/GenBank/DDBJ databases">
        <authorList>
            <person name="Sun Q."/>
            <person name="Ohkuma M."/>
        </authorList>
    </citation>
    <scope>NUCLEOTIDE SEQUENCE</scope>
    <source>
        <strain evidence="12">JCM 12862</strain>
    </source>
</reference>
<dbReference type="AlphaFoldDB" id="A0A8J3BF30"/>
<keyword evidence="13" id="KW-1185">Reference proteome</keyword>
<reference evidence="12" key="1">
    <citation type="journal article" date="2014" name="Int. J. Syst. Evol. Microbiol.">
        <title>Complete genome sequence of Corynebacterium casei LMG S-19264T (=DSM 44701T), isolated from a smear-ripened cheese.</title>
        <authorList>
            <consortium name="US DOE Joint Genome Institute (JGI-PGF)"/>
            <person name="Walter F."/>
            <person name="Albersmeier A."/>
            <person name="Kalinowski J."/>
            <person name="Ruckert C."/>
        </authorList>
    </citation>
    <scope>NUCLEOTIDE SEQUENCE</scope>
    <source>
        <strain evidence="12">JCM 12862</strain>
    </source>
</reference>
<dbReference type="SUPFAM" id="SSF53187">
    <property type="entry name" value="Zn-dependent exopeptidases"/>
    <property type="match status" value="1"/>
</dbReference>
<name>A0A8J3BF30_9FLAO</name>
<evidence type="ECO:0000256" key="2">
    <source>
        <dbReference type="ARBA" id="ARBA00005988"/>
    </source>
</evidence>
<dbReference type="InterPro" id="IPR013783">
    <property type="entry name" value="Ig-like_fold"/>
</dbReference>
<evidence type="ECO:0000256" key="6">
    <source>
        <dbReference type="ARBA" id="ARBA00022833"/>
    </source>
</evidence>
<dbReference type="SMART" id="SM00631">
    <property type="entry name" value="Zn_pept"/>
    <property type="match status" value="1"/>
</dbReference>
<dbReference type="InterPro" id="IPR036116">
    <property type="entry name" value="FN3_sf"/>
</dbReference>
<dbReference type="GO" id="GO:0006518">
    <property type="term" value="P:peptide metabolic process"/>
    <property type="evidence" value="ECO:0007669"/>
    <property type="project" value="TreeGrafter"/>
</dbReference>
<dbReference type="Pfam" id="PF00041">
    <property type="entry name" value="fn3"/>
    <property type="match status" value="1"/>
</dbReference>
<evidence type="ECO:0000313" key="12">
    <source>
        <dbReference type="EMBL" id="GGK16708.1"/>
    </source>
</evidence>
<evidence type="ECO:0000256" key="3">
    <source>
        <dbReference type="ARBA" id="ARBA00022723"/>
    </source>
</evidence>
<dbReference type="Pfam" id="PF20009">
    <property type="entry name" value="GEVED"/>
    <property type="match status" value="1"/>
</dbReference>
<comment type="similarity">
    <text evidence="2 8">Belongs to the peptidase M14 family.</text>
</comment>
<organism evidence="12 13">
    <name type="scientific">Yeosuana aromativorans</name>
    <dbReference type="NCBI Taxonomy" id="288019"/>
    <lineage>
        <taxon>Bacteria</taxon>
        <taxon>Pseudomonadati</taxon>
        <taxon>Bacteroidota</taxon>
        <taxon>Flavobacteriia</taxon>
        <taxon>Flavobacteriales</taxon>
        <taxon>Flavobacteriaceae</taxon>
        <taxon>Yeosuana</taxon>
    </lineage>
</organism>
<dbReference type="PANTHER" id="PTHR11532">
    <property type="entry name" value="PROTEASE M14 CARBOXYPEPTIDASE"/>
    <property type="match status" value="1"/>
</dbReference>
<dbReference type="PANTHER" id="PTHR11532:SF57">
    <property type="entry name" value="CARBOXYPEPTIDASE D, B"/>
    <property type="match status" value="1"/>
</dbReference>
<dbReference type="InterPro" id="IPR003961">
    <property type="entry name" value="FN3_dom"/>
</dbReference>
<keyword evidence="7" id="KW-0325">Glycoprotein</keyword>
<evidence type="ECO:0000259" key="11">
    <source>
        <dbReference type="PROSITE" id="PS52035"/>
    </source>
</evidence>
<keyword evidence="3" id="KW-0479">Metal-binding</keyword>
<dbReference type="GO" id="GO:0004181">
    <property type="term" value="F:metallocarboxypeptidase activity"/>
    <property type="evidence" value="ECO:0007669"/>
    <property type="project" value="InterPro"/>
</dbReference>
<evidence type="ECO:0000256" key="4">
    <source>
        <dbReference type="ARBA" id="ARBA00022729"/>
    </source>
</evidence>
<sequence length="1064" mass="116725">MKKITYLSLVVILITQFAFSQNTEKEKAEKYIATKGELTFTFKVNNPSELENYSKNLSIINYDPKTKTVIAWANEQEFRIFESLNITYKVPKGENEVDESFIYDNKTSLSKTNQIGKTSANTLSFPVANYPTYAQYAQQMQDFENNYPSLVKKISLGTTTENDGKELLFVKISDNVNTDEQEPKLLLTSSMHGDEIAGYPMMLSLINYILTVYSNPSDPDYARIKNLVENAEIWINPSANPDGTYYGSATNTSVAGSRRANFNSIDLNRNYPDNVAGAHYDGNAYQKETLAFMNLADTYHFVIAANFHGGTEVFNYPFDNAYYNEALHPDNNWFEYVGIEYTTHAQNDSDPFGDTTYMTVDYDSSLYPSPGVTRGAEWYKVFGGRQDYMNFYKQCKEVTIELSDTKILPESQLANYWYYNKNALLDFLTEGTYGFRGVVKDATTGYPIDATVKIVGHDNYGSHTFTDITHGDYYRPIKSGTYDIIYESDCYQSYTLTNQTIADHETKVLPDLLLTPVASAVPTSLTASSITTNSASLSWNSSSGNTFDLRYRQVGSSTWTDVPGLTTSPYALTGLSVSTNYEFQVRSVCSSSTSSYSSSKNFTTTAVSYCSANGNSTADEYIGKVTFGSISNTTGAGSGGYSDFTSISTDVVLNSTYPISITKTWTGTQYSEAIRVWIDYNQDGDFLDSGEQVVNSTASTTTPITANITIPNGASLGTTRMRVALRYNTSPSSCGSFNYGEVEDYTINITSNLSTWYADTDNDTYGDPNVSQQAATQPSGYVSDNTDCDDTDANINPGTVWYAGVDNDNDGFFGSTTSVTQCASPGAGYSTTPQATDDCDDNDANINPGTVWYAGVDNDSDGFFGSTTSVTQCASPGAGYSTTPQATDDCDDNDANINPGTVWYAGVDNDSDGFFGSTTSVTQCASPGAGYSTTPQATDDCDDNDANINPGAVEIIGNSIDEDCDGIAQMPLDNSDFNFKNVSITPNPFNSHITITVPLSFNSKLLNIVIYDINGRYILNQNMSVNSSKININHGLNRLNEGAYFIKITDLESKNTLIKQLIKY</sequence>
<keyword evidence="4 9" id="KW-0732">Signal</keyword>
<dbReference type="Pfam" id="PF00246">
    <property type="entry name" value="Peptidase_M14"/>
    <property type="match status" value="1"/>
</dbReference>
<dbReference type="InterPro" id="IPR045474">
    <property type="entry name" value="GEVED"/>
</dbReference>
<dbReference type="CDD" id="cd18173">
    <property type="entry name" value="M14_CP_bacteria"/>
    <property type="match status" value="1"/>
</dbReference>
<feature type="chain" id="PRO_5035205812" description="Secreted protein (Por secretion system target)" evidence="9">
    <location>
        <begin position="21"/>
        <end position="1064"/>
    </location>
</feature>
<dbReference type="Gene3D" id="3.40.630.10">
    <property type="entry name" value="Zn peptidases"/>
    <property type="match status" value="1"/>
</dbReference>
<evidence type="ECO:0000259" key="10">
    <source>
        <dbReference type="PROSITE" id="PS50853"/>
    </source>
</evidence>
<evidence type="ECO:0000256" key="9">
    <source>
        <dbReference type="SAM" id="SignalP"/>
    </source>
</evidence>
<dbReference type="InterPro" id="IPR026444">
    <property type="entry name" value="Secre_tail"/>
</dbReference>
<protein>
    <recommendedName>
        <fullName evidence="14">Secreted protein (Por secretion system target)</fullName>
    </recommendedName>
</protein>
<evidence type="ECO:0000256" key="8">
    <source>
        <dbReference type="PROSITE-ProRule" id="PRU01379"/>
    </source>
</evidence>
<comment type="caution">
    <text evidence="12">The sequence shown here is derived from an EMBL/GenBank/DDBJ whole genome shotgun (WGS) entry which is preliminary data.</text>
</comment>
<dbReference type="NCBIfam" id="TIGR04183">
    <property type="entry name" value="Por_Secre_tail"/>
    <property type="match status" value="1"/>
</dbReference>
<evidence type="ECO:0000256" key="5">
    <source>
        <dbReference type="ARBA" id="ARBA00022801"/>
    </source>
</evidence>
<feature type="domain" description="Fibronectin type-III" evidence="10">
    <location>
        <begin position="521"/>
        <end position="607"/>
    </location>
</feature>
<dbReference type="InterPro" id="IPR050753">
    <property type="entry name" value="Peptidase_M14_domain"/>
</dbReference>
<dbReference type="PROSITE" id="PS00133">
    <property type="entry name" value="CARBOXYPEPT_ZN_2"/>
    <property type="match status" value="1"/>
</dbReference>
<dbReference type="Gene3D" id="2.60.40.1120">
    <property type="entry name" value="Carboxypeptidase-like, regulatory domain"/>
    <property type="match status" value="1"/>
</dbReference>
<comment type="cofactor">
    <cofactor evidence="1">
        <name>Zn(2+)</name>
        <dbReference type="ChEBI" id="CHEBI:29105"/>
    </cofactor>
</comment>
<keyword evidence="5" id="KW-0378">Hydrolase</keyword>
<feature type="active site" description="Proton donor/acceptor" evidence="8">
    <location>
        <position position="401"/>
    </location>
</feature>
<keyword evidence="6" id="KW-0862">Zinc</keyword>
<dbReference type="RefSeq" id="WP_188650422.1">
    <property type="nucleotide sequence ID" value="NZ_BMNR01000002.1"/>
</dbReference>
<evidence type="ECO:0008006" key="14">
    <source>
        <dbReference type="Google" id="ProtNLM"/>
    </source>
</evidence>
<accession>A0A8J3BF30</accession>